<dbReference type="EMBL" id="SPQC01000005">
    <property type="protein sequence ID" value="TFU23707.1"/>
    <property type="molecule type" value="Genomic_DNA"/>
</dbReference>
<protein>
    <submittedName>
        <fullName evidence="1">Uncharacterized protein</fullName>
    </submittedName>
</protein>
<proteinExistence type="predicted"/>
<comment type="caution">
    <text evidence="1">The sequence shown here is derived from an EMBL/GenBank/DDBJ whole genome shotgun (WGS) entry which is preliminary data.</text>
</comment>
<gene>
    <name evidence="1" type="ORF">E4U03_02100</name>
</gene>
<dbReference type="RefSeq" id="WP_135011336.1">
    <property type="nucleotide sequence ID" value="NZ_JADGLK010000005.1"/>
</dbReference>
<evidence type="ECO:0000313" key="2">
    <source>
        <dbReference type="Proteomes" id="UP000297951"/>
    </source>
</evidence>
<accession>A0A4Y9F779</accession>
<dbReference type="AlphaFoldDB" id="A0A4Y9F779"/>
<sequence length="185" mass="20229">MAHLDLLFRDYEIQMEAQKHRDYEADARELRQIELSRVTVADRLAAQLGQLLTIHGSTGDIWWGRLETLGLGWLQLETDAGGLVLPLAHLLYWEGGNHQAVGEAHEVSRKLTLGSALRALSAAQRDIHIYHAGGTGLTSAGRVRAVGADYCEIIGIQAHKEDSRGTRGTPRCVLFTSIAAIRVAG</sequence>
<dbReference type="Proteomes" id="UP000297951">
    <property type="component" value="Unassembled WGS sequence"/>
</dbReference>
<reference evidence="1 2" key="1">
    <citation type="submission" date="2019-03" db="EMBL/GenBank/DDBJ databases">
        <title>Diversity of the mouse oral microbiome.</title>
        <authorList>
            <person name="Joseph S."/>
            <person name="Aduse-Opoku J."/>
            <person name="Curtis M."/>
            <person name="Wade W."/>
            <person name="Hashim A."/>
        </authorList>
    </citation>
    <scope>NUCLEOTIDE SEQUENCE [LARGE SCALE GENOMIC DNA]</scope>
    <source>
        <strain evidence="2">irhom_31</strain>
    </source>
</reference>
<name>A0A4Y9F779_9MICC</name>
<evidence type="ECO:0000313" key="1">
    <source>
        <dbReference type="EMBL" id="TFU23707.1"/>
    </source>
</evidence>
<dbReference type="OrthoDB" id="3827359at2"/>
<organism evidence="1 2">
    <name type="scientific">Rothia nasimurium</name>
    <dbReference type="NCBI Taxonomy" id="85336"/>
    <lineage>
        <taxon>Bacteria</taxon>
        <taxon>Bacillati</taxon>
        <taxon>Actinomycetota</taxon>
        <taxon>Actinomycetes</taxon>
        <taxon>Micrococcales</taxon>
        <taxon>Micrococcaceae</taxon>
        <taxon>Rothia</taxon>
    </lineage>
</organism>